<gene>
    <name evidence="1" type="ORF">CGC50_06770</name>
</gene>
<dbReference type="PANTHER" id="PTHR45661">
    <property type="entry name" value="SURFACE ANTIGEN"/>
    <property type="match status" value="1"/>
</dbReference>
<dbReference type="AlphaFoldDB" id="A0A250FP69"/>
<dbReference type="PROSITE" id="PS51257">
    <property type="entry name" value="PROKAR_LIPOPROTEIN"/>
    <property type="match status" value="1"/>
</dbReference>
<dbReference type="RefSeq" id="WP_095910206.1">
    <property type="nucleotide sequence ID" value="NZ_CP022386.1"/>
</dbReference>
<dbReference type="KEGG" id="cgh:CGC50_06770"/>
<dbReference type="Pfam" id="PF13306">
    <property type="entry name" value="LRR_5"/>
    <property type="match status" value="1"/>
</dbReference>
<dbReference type="Gene3D" id="3.80.10.10">
    <property type="entry name" value="Ribonuclease Inhibitor"/>
    <property type="match status" value="1"/>
</dbReference>
<dbReference type="EMBL" id="CP022386">
    <property type="protein sequence ID" value="ATA86883.1"/>
    <property type="molecule type" value="Genomic_DNA"/>
</dbReference>
<organism evidence="1 2">
    <name type="scientific">Capnocytophaga gingivalis</name>
    <dbReference type="NCBI Taxonomy" id="1017"/>
    <lineage>
        <taxon>Bacteria</taxon>
        <taxon>Pseudomonadati</taxon>
        <taxon>Bacteroidota</taxon>
        <taxon>Flavobacteriia</taxon>
        <taxon>Flavobacteriales</taxon>
        <taxon>Flavobacteriaceae</taxon>
        <taxon>Capnocytophaga</taxon>
    </lineage>
</organism>
<dbReference type="InterPro" id="IPR053139">
    <property type="entry name" value="Surface_bspA-like"/>
</dbReference>
<dbReference type="PANTHER" id="PTHR45661:SF3">
    <property type="entry name" value="IG-LIKE DOMAIN-CONTAINING PROTEIN"/>
    <property type="match status" value="1"/>
</dbReference>
<dbReference type="InterPro" id="IPR026906">
    <property type="entry name" value="LRR_5"/>
</dbReference>
<dbReference type="InterPro" id="IPR032675">
    <property type="entry name" value="LRR_dom_sf"/>
</dbReference>
<dbReference type="Gene3D" id="2.60.120.220">
    <property type="entry name" value="Satellite virus coat domain"/>
    <property type="match status" value="4"/>
</dbReference>
<evidence type="ECO:0000313" key="1">
    <source>
        <dbReference type="EMBL" id="ATA86883.1"/>
    </source>
</evidence>
<evidence type="ECO:0000313" key="2">
    <source>
        <dbReference type="Proteomes" id="UP000217250"/>
    </source>
</evidence>
<name>A0A250FP69_9FLAO</name>
<dbReference type="OrthoDB" id="8457242at2"/>
<keyword evidence="1" id="KW-0176">Collagen</keyword>
<reference evidence="2" key="1">
    <citation type="submission" date="2017-06" db="EMBL/GenBank/DDBJ databases">
        <title>Capnocytophaga spp. assemblies.</title>
        <authorList>
            <person name="Gulvik C.A."/>
        </authorList>
    </citation>
    <scope>NUCLEOTIDE SEQUENCE [LARGE SCALE GENOMIC DNA]</scope>
    <source>
        <strain evidence="2">H1496</strain>
    </source>
</reference>
<protein>
    <submittedName>
        <fullName evidence="1">Collagen-like protein</fullName>
    </submittedName>
</protein>
<proteinExistence type="predicted"/>
<accession>A0A250FP69</accession>
<sequence>MKKLIISLALIAGVVTIGCRKETIVERIEVQKGNKILSGTGIPEATLGEEGDYYLDLTNANLYGAKSKSGWGLPLSLKGTPGANGQTPRIGENGNWYVGDTDLGVKAKGSPGTNGLTPRIGENGNWFVGDTDLGVKAQGAPGVDGLTPHIGDNGNWFVGNIDLGVKAQRPQSEVGGQNGQNNPGTNGVSPHIGGNGNWFVGTTDTGVKAQGAQGIPGTPGTNGVSPHIGGNGNWFVGTTDTGVKAQGTQGIPGTPGANGVSPHIGGNGNWFVGTTDTGVKAQGVQGTPGTNGRDGKDGSKIYGGIGAPANSRGNEGDWYIDTQNKRLYGPKTATGWPTTYMSLTASEGQAQSGHSGHSNDYDLSPDGKTLKFWKNRSTTTLDMEADPILKNVTTIGDQAFYGQTNLTSIVFPKGLKVIGEGAFMYCNLTTLVIPENVVQIVAAAFYNNKQLTKVTFNSENPPYTPKGRIFEDTGKVTAFVPAGSEVNYKSVLGVYVATKP</sequence>
<dbReference type="Proteomes" id="UP000217250">
    <property type="component" value="Chromosome"/>
</dbReference>
<dbReference type="SUPFAM" id="SSF52058">
    <property type="entry name" value="L domain-like"/>
    <property type="match status" value="1"/>
</dbReference>
<dbReference type="GeneID" id="84808256"/>